<sequence>MNKKNALTTILIAMTLSPAIAQETEQSLATPQAKILNGDNASAYANDLLPWQASILMKSSDVSGCGAVVISNYWIVTAAHCIDPSISNTLIAGTSYIPQGNAKTIDSKYIFNIIETEKYRHPLYNGHNVLSELDNDVAVMKVDRPLYTVAKPIKIATPAEQALADDEFATTWVYGAYSKPTLIASGWGDTTETYLPPNELQVVKLAGIPDSQCATSYTSAGDQYFVCADSNTPSVKKDACSGDSGGPLIWQNPTHKSDSDKGLRVVGVTSNGPDCYWKNSGVSDAQFNGLYTQLSTYLSWIESTTGVDLTSQAAASFSQDPFELINDEPKKTTVASTENNSETEINPNTGSSSGGSVPLLGLISLAAVGLMRRRK</sequence>
<dbReference type="Gene3D" id="2.40.10.10">
    <property type="entry name" value="Trypsin-like serine proteases"/>
    <property type="match status" value="1"/>
</dbReference>
<dbReference type="GO" id="GO:0004252">
    <property type="term" value="F:serine-type endopeptidase activity"/>
    <property type="evidence" value="ECO:0007669"/>
    <property type="project" value="InterPro"/>
</dbReference>
<evidence type="ECO:0000256" key="4">
    <source>
        <dbReference type="SAM" id="MobiDB-lite"/>
    </source>
</evidence>
<dbReference type="AlphaFoldDB" id="A0A2T3MZW6"/>
<dbReference type="GO" id="GO:0006508">
    <property type="term" value="P:proteolysis"/>
    <property type="evidence" value="ECO:0007669"/>
    <property type="project" value="UniProtKB-KW"/>
</dbReference>
<protein>
    <submittedName>
        <fullName evidence="7">GlyGly-CTERM sorting domain-containing protein</fullName>
    </submittedName>
</protein>
<feature type="chain" id="PRO_5015691184" evidence="5">
    <location>
        <begin position="22"/>
        <end position="375"/>
    </location>
</feature>
<reference evidence="7 8" key="1">
    <citation type="submission" date="2018-03" db="EMBL/GenBank/DDBJ databases">
        <title>Whole genome sequencing of Histamine producing bacteria.</title>
        <authorList>
            <person name="Butler K."/>
        </authorList>
    </citation>
    <scope>NUCLEOTIDE SEQUENCE [LARGE SCALE GENOMIC DNA]</scope>
    <source>
        <strain evidence="7 8">DSM 16190</strain>
    </source>
</reference>
<evidence type="ECO:0000256" key="1">
    <source>
        <dbReference type="ARBA" id="ARBA00007664"/>
    </source>
</evidence>
<dbReference type="EMBL" id="PYMC01000005">
    <property type="protein sequence ID" value="PSW05514.1"/>
    <property type="molecule type" value="Genomic_DNA"/>
</dbReference>
<dbReference type="InterPro" id="IPR001314">
    <property type="entry name" value="Peptidase_S1A"/>
</dbReference>
<evidence type="ECO:0000313" key="7">
    <source>
        <dbReference type="EMBL" id="PSW05514.1"/>
    </source>
</evidence>
<dbReference type="InterPro" id="IPR009003">
    <property type="entry name" value="Peptidase_S1_PA"/>
</dbReference>
<keyword evidence="3" id="KW-0645">Protease</keyword>
<feature type="domain" description="Peptidase S1" evidence="6">
    <location>
        <begin position="35"/>
        <end position="306"/>
    </location>
</feature>
<evidence type="ECO:0000256" key="5">
    <source>
        <dbReference type="SAM" id="SignalP"/>
    </source>
</evidence>
<dbReference type="Pfam" id="PF00089">
    <property type="entry name" value="Trypsin"/>
    <property type="match status" value="1"/>
</dbReference>
<dbReference type="SUPFAM" id="SSF50494">
    <property type="entry name" value="Trypsin-like serine proteases"/>
    <property type="match status" value="1"/>
</dbReference>
<evidence type="ECO:0000259" key="6">
    <source>
        <dbReference type="PROSITE" id="PS50240"/>
    </source>
</evidence>
<keyword evidence="8" id="KW-1185">Reference proteome</keyword>
<dbReference type="PANTHER" id="PTHR24276:SF98">
    <property type="entry name" value="FI18310P1-RELATED"/>
    <property type="match status" value="1"/>
</dbReference>
<evidence type="ECO:0000313" key="8">
    <source>
        <dbReference type="Proteomes" id="UP000240904"/>
    </source>
</evidence>
<evidence type="ECO:0000256" key="3">
    <source>
        <dbReference type="RuleBase" id="RU363034"/>
    </source>
</evidence>
<dbReference type="OrthoDB" id="9813836at2"/>
<dbReference type="PROSITE" id="PS00134">
    <property type="entry name" value="TRYPSIN_HIS"/>
    <property type="match status" value="1"/>
</dbReference>
<comment type="caution">
    <text evidence="7">The sequence shown here is derived from an EMBL/GenBank/DDBJ whole genome shotgun (WGS) entry which is preliminary data.</text>
</comment>
<feature type="signal peptide" evidence="5">
    <location>
        <begin position="1"/>
        <end position="21"/>
    </location>
</feature>
<dbReference type="InterPro" id="IPR018114">
    <property type="entry name" value="TRYPSIN_HIS"/>
</dbReference>
<dbReference type="InterPro" id="IPR033116">
    <property type="entry name" value="TRYPSIN_SER"/>
</dbReference>
<dbReference type="PANTHER" id="PTHR24276">
    <property type="entry name" value="POLYSERASE-RELATED"/>
    <property type="match status" value="1"/>
</dbReference>
<dbReference type="PRINTS" id="PR00722">
    <property type="entry name" value="CHYMOTRYPSIN"/>
</dbReference>
<keyword evidence="3" id="KW-0720">Serine protease</keyword>
<dbReference type="Proteomes" id="UP000240904">
    <property type="component" value="Unassembled WGS sequence"/>
</dbReference>
<comment type="similarity">
    <text evidence="1">Belongs to the peptidase S1 family.</text>
</comment>
<dbReference type="InterPro" id="IPR001254">
    <property type="entry name" value="Trypsin_dom"/>
</dbReference>
<gene>
    <name evidence="7" type="ORF">C9I89_09725</name>
</gene>
<name>A0A2T3MZW6_9GAMM</name>
<keyword evidence="5" id="KW-0732">Signal</keyword>
<organism evidence="7 8">
    <name type="scientific">Photobacterium lipolyticum</name>
    <dbReference type="NCBI Taxonomy" id="266810"/>
    <lineage>
        <taxon>Bacteria</taxon>
        <taxon>Pseudomonadati</taxon>
        <taxon>Pseudomonadota</taxon>
        <taxon>Gammaproteobacteria</taxon>
        <taxon>Vibrionales</taxon>
        <taxon>Vibrionaceae</taxon>
        <taxon>Photobacterium</taxon>
    </lineage>
</organism>
<dbReference type="RefSeq" id="WP_107283155.1">
    <property type="nucleotide sequence ID" value="NZ_PYMC01000005.1"/>
</dbReference>
<dbReference type="CDD" id="cd00190">
    <property type="entry name" value="Tryp_SPc"/>
    <property type="match status" value="1"/>
</dbReference>
<accession>A0A2T3MZW6</accession>
<dbReference type="PROSITE" id="PS00135">
    <property type="entry name" value="TRYPSIN_SER"/>
    <property type="match status" value="1"/>
</dbReference>
<dbReference type="InterPro" id="IPR050430">
    <property type="entry name" value="Peptidase_S1"/>
</dbReference>
<dbReference type="PROSITE" id="PS50240">
    <property type="entry name" value="TRYPSIN_DOM"/>
    <property type="match status" value="1"/>
</dbReference>
<keyword evidence="2" id="KW-1015">Disulfide bond</keyword>
<feature type="compositionally biased region" description="Polar residues" evidence="4">
    <location>
        <begin position="333"/>
        <end position="349"/>
    </location>
</feature>
<evidence type="ECO:0000256" key="2">
    <source>
        <dbReference type="ARBA" id="ARBA00023157"/>
    </source>
</evidence>
<dbReference type="SMART" id="SM00020">
    <property type="entry name" value="Tryp_SPc"/>
    <property type="match status" value="1"/>
</dbReference>
<proteinExistence type="inferred from homology"/>
<dbReference type="NCBIfam" id="TIGR01167">
    <property type="entry name" value="LPXTG_anchor"/>
    <property type="match status" value="1"/>
</dbReference>
<keyword evidence="3" id="KW-0378">Hydrolase</keyword>
<dbReference type="InterPro" id="IPR043504">
    <property type="entry name" value="Peptidase_S1_PA_chymotrypsin"/>
</dbReference>
<feature type="region of interest" description="Disordered" evidence="4">
    <location>
        <begin position="330"/>
        <end position="353"/>
    </location>
</feature>